<evidence type="ECO:0000313" key="1">
    <source>
        <dbReference type="EMBL" id="CAK6962548.1"/>
    </source>
</evidence>
<reference evidence="1 2" key="1">
    <citation type="submission" date="2024-01" db="EMBL/GenBank/DDBJ databases">
        <authorList>
            <person name="Alioto T."/>
            <person name="Alioto T."/>
            <person name="Gomez Garrido J."/>
        </authorList>
    </citation>
    <scope>NUCLEOTIDE SEQUENCE [LARGE SCALE GENOMIC DNA]</scope>
</reference>
<feature type="non-terminal residue" evidence="1">
    <location>
        <position position="1"/>
    </location>
</feature>
<evidence type="ECO:0000313" key="2">
    <source>
        <dbReference type="Proteomes" id="UP001314229"/>
    </source>
</evidence>
<gene>
    <name evidence="1" type="ORF">FSCOSCO3_A015462</name>
</gene>
<keyword evidence="2" id="KW-1185">Reference proteome</keyword>
<comment type="caution">
    <text evidence="1">The sequence shown here is derived from an EMBL/GenBank/DDBJ whole genome shotgun (WGS) entry which is preliminary data.</text>
</comment>
<proteinExistence type="predicted"/>
<sequence>PSTLFPLGTSLAELMELIKGARTPGLWFDRTPWEEERRQRSVQRFTDCGTSTRRSASTLSWTDMPLVFRACSGGTLRAQEKKPMPSVKSSRFKTSSWWCFPSM</sequence>
<accession>A0AAV1NTL6</accession>
<organism evidence="1 2">
    <name type="scientific">Scomber scombrus</name>
    <name type="common">Atlantic mackerel</name>
    <name type="synonym">Scomber vernalis</name>
    <dbReference type="NCBI Taxonomy" id="13677"/>
    <lineage>
        <taxon>Eukaryota</taxon>
        <taxon>Metazoa</taxon>
        <taxon>Chordata</taxon>
        <taxon>Craniata</taxon>
        <taxon>Vertebrata</taxon>
        <taxon>Euteleostomi</taxon>
        <taxon>Actinopterygii</taxon>
        <taxon>Neopterygii</taxon>
        <taxon>Teleostei</taxon>
        <taxon>Neoteleostei</taxon>
        <taxon>Acanthomorphata</taxon>
        <taxon>Pelagiaria</taxon>
        <taxon>Scombriformes</taxon>
        <taxon>Scombridae</taxon>
        <taxon>Scomber</taxon>
    </lineage>
</organism>
<dbReference type="EMBL" id="CAWUFR010000058">
    <property type="protein sequence ID" value="CAK6962548.1"/>
    <property type="molecule type" value="Genomic_DNA"/>
</dbReference>
<protein>
    <submittedName>
        <fullName evidence="1">Uncharacterized protein</fullName>
    </submittedName>
</protein>
<dbReference type="AlphaFoldDB" id="A0AAV1NTL6"/>
<name>A0AAV1NTL6_SCOSC</name>
<dbReference type="Proteomes" id="UP001314229">
    <property type="component" value="Unassembled WGS sequence"/>
</dbReference>